<dbReference type="HOGENOM" id="CLU_105726_3_0_5"/>
<feature type="domain" description="Beta-lactamase hydrolase-like protein phosphatase-like" evidence="1">
    <location>
        <begin position="2"/>
        <end position="110"/>
    </location>
</feature>
<dbReference type="OrthoDB" id="9805710at2"/>
<dbReference type="STRING" id="1123237.Salmuc_04894"/>
<dbReference type="RefSeq" id="WP_020039552.1">
    <property type="nucleotide sequence ID" value="NZ_KE557273.1"/>
</dbReference>
<dbReference type="Gene3D" id="3.90.190.10">
    <property type="entry name" value="Protein tyrosine phosphatase superfamily"/>
    <property type="match status" value="1"/>
</dbReference>
<organism evidence="2 3">
    <name type="scientific">Salipiger mucosus DSM 16094</name>
    <dbReference type="NCBI Taxonomy" id="1123237"/>
    <lineage>
        <taxon>Bacteria</taxon>
        <taxon>Pseudomonadati</taxon>
        <taxon>Pseudomonadota</taxon>
        <taxon>Alphaproteobacteria</taxon>
        <taxon>Rhodobacterales</taxon>
        <taxon>Roseobacteraceae</taxon>
        <taxon>Salipiger</taxon>
    </lineage>
</organism>
<keyword evidence="3" id="KW-1185">Reference proteome</keyword>
<dbReference type="InterPro" id="IPR029021">
    <property type="entry name" value="Prot-tyrosine_phosphatase-like"/>
</dbReference>
<comment type="caution">
    <text evidence="2">The sequence shown here is derived from an EMBL/GenBank/DDBJ whole genome shotgun (WGS) entry which is preliminary data.</text>
</comment>
<dbReference type="Pfam" id="PF04273">
    <property type="entry name" value="BLH_phosphatase"/>
    <property type="match status" value="1"/>
</dbReference>
<name>S9R126_9RHOB</name>
<gene>
    <name evidence="2" type="ORF">Salmuc_04894</name>
</gene>
<dbReference type="NCBIfam" id="TIGR01244">
    <property type="entry name" value="TIGR01244 family sulfur transferase"/>
    <property type="match status" value="1"/>
</dbReference>
<sequence>MDLKQIAPGYYVAPQIEAGDLPAIADAGITRIICNRPDAENPPELQAAAIEAAARGAGLDFAAVPMTNESLTLDDVARHAELIEQANGPVLAYCRSGTRSTIIWAMGQAGKMPTDEIVAAGARGGYDLSGLRPTLDKLAEQAG</sequence>
<dbReference type="GO" id="GO:0016787">
    <property type="term" value="F:hydrolase activity"/>
    <property type="evidence" value="ECO:0007669"/>
    <property type="project" value="InterPro"/>
</dbReference>
<evidence type="ECO:0000313" key="2">
    <source>
        <dbReference type="EMBL" id="EPX85623.1"/>
    </source>
</evidence>
<reference evidence="3" key="1">
    <citation type="journal article" date="2014" name="Stand. Genomic Sci.">
        <title>Genome sequence of the exopolysaccharide-producing Salipiger mucosus type strain (DSM 16094(T)), a moderately halophilic member of the Roseobacter clade.</title>
        <authorList>
            <person name="Riedel T."/>
            <person name="Spring S."/>
            <person name="Fiebig A."/>
            <person name="Petersen J."/>
            <person name="Kyrpides N.C."/>
            <person name="Goker M."/>
            <person name="Klenk H.P."/>
        </authorList>
    </citation>
    <scope>NUCLEOTIDE SEQUENCE [LARGE SCALE GENOMIC DNA]</scope>
    <source>
        <strain evidence="3">DSM 16094</strain>
    </source>
</reference>
<protein>
    <submittedName>
        <fullName evidence="2">Sulfide-quinone reductase</fullName>
    </submittedName>
</protein>
<accession>S9R126</accession>
<evidence type="ECO:0000313" key="3">
    <source>
        <dbReference type="Proteomes" id="UP000015347"/>
    </source>
</evidence>
<evidence type="ECO:0000259" key="1">
    <source>
        <dbReference type="Pfam" id="PF04273"/>
    </source>
</evidence>
<dbReference type="EMBL" id="APVH01000008">
    <property type="protein sequence ID" value="EPX85623.1"/>
    <property type="molecule type" value="Genomic_DNA"/>
</dbReference>
<dbReference type="Proteomes" id="UP000015347">
    <property type="component" value="Unassembled WGS sequence"/>
</dbReference>
<proteinExistence type="predicted"/>
<dbReference type="SUPFAM" id="SSF52799">
    <property type="entry name" value="(Phosphotyrosine protein) phosphatases II"/>
    <property type="match status" value="1"/>
</dbReference>
<dbReference type="eggNOG" id="COG3453">
    <property type="taxonomic scope" value="Bacteria"/>
</dbReference>
<dbReference type="AlphaFoldDB" id="S9R126"/>
<dbReference type="InterPro" id="IPR005939">
    <property type="entry name" value="BLH_phosphatase-like"/>
</dbReference>